<organism evidence="9 10">
    <name type="scientific">Branchiostoma belcheri</name>
    <name type="common">Amphioxus</name>
    <dbReference type="NCBI Taxonomy" id="7741"/>
    <lineage>
        <taxon>Eukaryota</taxon>
        <taxon>Metazoa</taxon>
        <taxon>Chordata</taxon>
        <taxon>Cephalochordata</taxon>
        <taxon>Leptocardii</taxon>
        <taxon>Amphioxiformes</taxon>
        <taxon>Branchiostomatidae</taxon>
        <taxon>Branchiostoma</taxon>
    </lineage>
</organism>
<dbReference type="InterPro" id="IPR040416">
    <property type="entry name" value="TMEM181"/>
</dbReference>
<comment type="subcellular location">
    <subcellularLocation>
        <location evidence="1">Membrane</location>
        <topology evidence="1">Multi-pass membrane protein</topology>
    </subcellularLocation>
</comment>
<feature type="domain" description="TMEM181 GOLD" evidence="8">
    <location>
        <begin position="106"/>
        <end position="220"/>
    </location>
</feature>
<dbReference type="AlphaFoldDB" id="A0A6P4ZAV3"/>
<feature type="transmembrane region" description="Helical" evidence="6">
    <location>
        <begin position="60"/>
        <end position="81"/>
    </location>
</feature>
<dbReference type="GO" id="GO:0016020">
    <property type="term" value="C:membrane"/>
    <property type="evidence" value="ECO:0007669"/>
    <property type="project" value="UniProtKB-SubCell"/>
</dbReference>
<feature type="transmembrane region" description="Helical" evidence="6">
    <location>
        <begin position="296"/>
        <end position="316"/>
    </location>
</feature>
<evidence type="ECO:0000256" key="6">
    <source>
        <dbReference type="SAM" id="Phobius"/>
    </source>
</evidence>
<feature type="compositionally biased region" description="Basic and acidic residues" evidence="5">
    <location>
        <begin position="503"/>
        <end position="512"/>
    </location>
</feature>
<sequence>MDSLGYASYETPWTVKFRSFLASFSDVFSNFGTHIGESYNHDRCYRSVQMRLYTLSKRQFVLVFAGFFMCFAVSVFIGVAGPPIVTEHDVNASTLQSPKVENLATGPFQLRTPTLSTFNQQLWLTSKIFIKNPKGDTIKTRFTMSVVVEGQVADSSVLVTGDRTHNHSRTLHCNKDTCNDLVILHLGYLDFTTYLVRVVFFGISSDKYPVTEVEFSFKMYNPTFTQLEIWFRFVFLVLTFMVTCVFAHSLRRFSIRDWSIEQKWMSILLPLLLLYNDPIFPLTFLVNSWVPGMFDAVFQASFLCALLLFWLCAYHGIRQYERRFMTFYVPKVLIVGLLWISAVTLASWQEYNELQDPTYQYKVDTVNFTGMQIFFFVIGSVYLLYLLYLIVRAFSELRAMPYFDLRLKFLTALMFVVLAISIAITVMRFGTGVLQDNFVADLATHYKNSAEFLSFYGLLNFYLYTMAYVYSPSKNALHESHFKDNPAFSMLNDSEDEVIYGSDNERNEERTRLTKPVPAYQDSDSD</sequence>
<dbReference type="Pfam" id="PF06664">
    <property type="entry name" value="WLS-like_TM"/>
    <property type="match status" value="1"/>
</dbReference>
<dbReference type="GeneID" id="109472797"/>
<dbReference type="PANTHER" id="PTHR31918">
    <property type="entry name" value="TRANSMEMBRANE PROTEIN 181"/>
    <property type="match status" value="1"/>
</dbReference>
<dbReference type="GO" id="GO:0015643">
    <property type="term" value="F:toxic substance binding"/>
    <property type="evidence" value="ECO:0007669"/>
    <property type="project" value="InterPro"/>
</dbReference>
<dbReference type="InterPro" id="IPR054077">
    <property type="entry name" value="TMEM181_GOLD"/>
</dbReference>
<evidence type="ECO:0000256" key="5">
    <source>
        <dbReference type="SAM" id="MobiDB-lite"/>
    </source>
</evidence>
<dbReference type="PANTHER" id="PTHR31918:SF1">
    <property type="entry name" value="TRANSMEMBRANE PROTEIN 181"/>
    <property type="match status" value="1"/>
</dbReference>
<evidence type="ECO:0000313" key="10">
    <source>
        <dbReference type="RefSeq" id="XP_019628222.1"/>
    </source>
</evidence>
<keyword evidence="4 6" id="KW-0472">Membrane</keyword>
<name>A0A6P4ZAV3_BRABE</name>
<feature type="transmembrane region" description="Helical" evidence="6">
    <location>
        <begin position="229"/>
        <end position="247"/>
    </location>
</feature>
<evidence type="ECO:0000256" key="4">
    <source>
        <dbReference type="ARBA" id="ARBA00023136"/>
    </source>
</evidence>
<keyword evidence="9" id="KW-1185">Reference proteome</keyword>
<dbReference type="OrthoDB" id="28186at2759"/>
<dbReference type="InterPro" id="IPR047843">
    <property type="entry name" value="WLS-like_TM"/>
</dbReference>
<feature type="transmembrane region" description="Helical" evidence="6">
    <location>
        <begin position="328"/>
        <end position="348"/>
    </location>
</feature>
<feature type="transmembrane region" description="Helical" evidence="6">
    <location>
        <begin position="267"/>
        <end position="290"/>
    </location>
</feature>
<dbReference type="KEGG" id="bbel:109472797"/>
<dbReference type="Proteomes" id="UP000515135">
    <property type="component" value="Unplaced"/>
</dbReference>
<evidence type="ECO:0000256" key="1">
    <source>
        <dbReference type="ARBA" id="ARBA00004141"/>
    </source>
</evidence>
<feature type="region of interest" description="Disordered" evidence="5">
    <location>
        <begin position="501"/>
        <end position="526"/>
    </location>
</feature>
<feature type="transmembrane region" description="Helical" evidence="6">
    <location>
        <begin position="368"/>
        <end position="388"/>
    </location>
</feature>
<evidence type="ECO:0000256" key="3">
    <source>
        <dbReference type="ARBA" id="ARBA00022989"/>
    </source>
</evidence>
<gene>
    <name evidence="10" type="primary">LOC109472797</name>
</gene>
<accession>A0A6P4ZAV3</accession>
<evidence type="ECO:0000259" key="8">
    <source>
        <dbReference type="Pfam" id="PF21885"/>
    </source>
</evidence>
<keyword evidence="3 6" id="KW-1133">Transmembrane helix</keyword>
<proteinExistence type="predicted"/>
<protein>
    <submittedName>
        <fullName evidence="10">Transmembrane protein 181-like isoform X1</fullName>
    </submittedName>
</protein>
<dbReference type="Pfam" id="PF21885">
    <property type="entry name" value="TMEM181_GOLD"/>
    <property type="match status" value="1"/>
</dbReference>
<reference evidence="10" key="1">
    <citation type="submission" date="2025-08" db="UniProtKB">
        <authorList>
            <consortium name="RefSeq"/>
        </authorList>
    </citation>
    <scope>IDENTIFICATION</scope>
    <source>
        <tissue evidence="10">Gonad</tissue>
    </source>
</reference>
<evidence type="ECO:0000256" key="2">
    <source>
        <dbReference type="ARBA" id="ARBA00022692"/>
    </source>
</evidence>
<keyword evidence="2 6" id="KW-0812">Transmembrane</keyword>
<feature type="transmembrane region" description="Helical" evidence="6">
    <location>
        <begin position="450"/>
        <end position="470"/>
    </location>
</feature>
<evidence type="ECO:0000313" key="9">
    <source>
        <dbReference type="Proteomes" id="UP000515135"/>
    </source>
</evidence>
<evidence type="ECO:0000259" key="7">
    <source>
        <dbReference type="Pfam" id="PF06664"/>
    </source>
</evidence>
<feature type="transmembrane region" description="Helical" evidence="6">
    <location>
        <begin position="409"/>
        <end position="430"/>
    </location>
</feature>
<feature type="domain" description="Wntless-like transmembrane" evidence="7">
    <location>
        <begin position="221"/>
        <end position="474"/>
    </location>
</feature>
<dbReference type="RefSeq" id="XP_019628222.1">
    <property type="nucleotide sequence ID" value="XM_019772663.1"/>
</dbReference>